<dbReference type="OrthoDB" id="5842926at2759"/>
<keyword evidence="4" id="KW-1185">Reference proteome</keyword>
<feature type="region of interest" description="Disordered" evidence="2">
    <location>
        <begin position="175"/>
        <end position="212"/>
    </location>
</feature>
<feature type="compositionally biased region" description="Basic and acidic residues" evidence="2">
    <location>
        <begin position="175"/>
        <end position="185"/>
    </location>
</feature>
<sequence>MSNFSFDLDGTTDEDFFGSLKNPSSKLQKLFADDASQDETEHSLKYKRPKANDLNMTPKAETTAPTSAAGSHPPPAPLMAKVVTAYLQGMLQGKVGLALTTNVVDNLILYKSKNQVLVTLLLEKDFQVLFKQNKYWQFYDDQQQYWSFSFENDTDEDDFRQNVLKMGHKFKENEEQAIDKQEIRDIAGITNSNQDSKEEESKIDLPKIPAKQESKENKNTLIQRMARMGQPLPKLSNNPTQTTTEFSDSSDTEVINMPLPAKPVIAPRNKVATLKSNHQICNTFNSSMYPSSAMEAQYMQMLLTEQRTQGSELRINVSKLETKIEKVLDKLDLMDRSTTGGDSKEKRHKDDEILELEEKILNLKKENRKLKQLSEQRNEQESYEQKSKEILLEFQDDLEELNMGNLKNLKAVVSNSLDNIKDTQNKYKDLQRKWQENEDRIRDKQKIIESANAEHEIELKQLKDQNQKLKDSNDEMGKLVANHEQTIENLKKDFENESKNKQNAADALVKSIMNNLYGDICNKLEATNLENQDVILNIVASCIKQQTLKSLQKS</sequence>
<dbReference type="AlphaFoldDB" id="A0A1I8P402"/>
<feature type="compositionally biased region" description="Low complexity" evidence="2">
    <location>
        <begin position="240"/>
        <end position="253"/>
    </location>
</feature>
<evidence type="ECO:0000256" key="1">
    <source>
        <dbReference type="SAM" id="Coils"/>
    </source>
</evidence>
<evidence type="ECO:0000313" key="3">
    <source>
        <dbReference type="EnsemblMetazoa" id="SCAU004628-PA"/>
    </source>
</evidence>
<proteinExistence type="predicted"/>
<dbReference type="PANTHER" id="PTHR44927:SF1">
    <property type="entry name" value="FK506-BINDING PROTEIN 15"/>
    <property type="match status" value="1"/>
</dbReference>
<evidence type="ECO:0000313" key="4">
    <source>
        <dbReference type="Proteomes" id="UP000095300"/>
    </source>
</evidence>
<protein>
    <recommendedName>
        <fullName evidence="5">WH1 domain-containing protein</fullName>
    </recommendedName>
</protein>
<dbReference type="STRING" id="35570.A0A1I8P402"/>
<evidence type="ECO:0008006" key="5">
    <source>
        <dbReference type="Google" id="ProtNLM"/>
    </source>
</evidence>
<reference evidence="3" key="1">
    <citation type="submission" date="2020-05" db="UniProtKB">
        <authorList>
            <consortium name="EnsemblMetazoa"/>
        </authorList>
    </citation>
    <scope>IDENTIFICATION</scope>
    <source>
        <strain evidence="3">USDA</strain>
    </source>
</reference>
<dbReference type="Proteomes" id="UP000095300">
    <property type="component" value="Unassembled WGS sequence"/>
</dbReference>
<feature type="region of interest" description="Disordered" evidence="2">
    <location>
        <begin position="230"/>
        <end position="254"/>
    </location>
</feature>
<keyword evidence="1" id="KW-0175">Coiled coil</keyword>
<name>A0A1I8P402_STOCA</name>
<accession>A0A1I8P402</accession>
<dbReference type="KEGG" id="scac:106090568"/>
<gene>
    <name evidence="3" type="primary">106090568</name>
</gene>
<feature type="compositionally biased region" description="Basic and acidic residues" evidence="2">
    <location>
        <begin position="195"/>
        <end position="212"/>
    </location>
</feature>
<feature type="region of interest" description="Disordered" evidence="2">
    <location>
        <begin position="31"/>
        <end position="75"/>
    </location>
</feature>
<feature type="coiled-coil region" evidence="1">
    <location>
        <begin position="346"/>
        <end position="507"/>
    </location>
</feature>
<dbReference type="PANTHER" id="PTHR44927">
    <property type="entry name" value="FK506-BINDING PROTEIN 15"/>
    <property type="match status" value="1"/>
</dbReference>
<dbReference type="EnsemblMetazoa" id="SCAU004628-RA">
    <property type="protein sequence ID" value="SCAU004628-PA"/>
    <property type="gene ID" value="SCAU004628"/>
</dbReference>
<organism evidence="3 4">
    <name type="scientific">Stomoxys calcitrans</name>
    <name type="common">Stable fly</name>
    <name type="synonym">Conops calcitrans</name>
    <dbReference type="NCBI Taxonomy" id="35570"/>
    <lineage>
        <taxon>Eukaryota</taxon>
        <taxon>Metazoa</taxon>
        <taxon>Ecdysozoa</taxon>
        <taxon>Arthropoda</taxon>
        <taxon>Hexapoda</taxon>
        <taxon>Insecta</taxon>
        <taxon>Pterygota</taxon>
        <taxon>Neoptera</taxon>
        <taxon>Endopterygota</taxon>
        <taxon>Diptera</taxon>
        <taxon>Brachycera</taxon>
        <taxon>Muscomorpha</taxon>
        <taxon>Muscoidea</taxon>
        <taxon>Muscidae</taxon>
        <taxon>Stomoxys</taxon>
    </lineage>
</organism>
<evidence type="ECO:0000256" key="2">
    <source>
        <dbReference type="SAM" id="MobiDB-lite"/>
    </source>
</evidence>
<dbReference type="VEuPathDB" id="VectorBase:SCAU004628"/>